<keyword evidence="2" id="KW-1185">Reference proteome</keyword>
<gene>
    <name evidence="1" type="ORF">ASN18_1015</name>
</gene>
<dbReference type="InterPro" id="IPR015946">
    <property type="entry name" value="KH_dom-like_a/b"/>
</dbReference>
<reference evidence="1 2" key="1">
    <citation type="submission" date="2015-11" db="EMBL/GenBank/DDBJ databases">
        <authorList>
            <person name="Lin W."/>
        </authorList>
    </citation>
    <scope>NUCLEOTIDE SEQUENCE [LARGE SCALE GENOMIC DNA]</scope>
    <source>
        <strain evidence="1 2">HCH-1</strain>
    </source>
</reference>
<dbReference type="InterPro" id="IPR036102">
    <property type="entry name" value="OsmC/Ohrsf"/>
</dbReference>
<dbReference type="RefSeq" id="WP_085051665.1">
    <property type="nucleotide sequence ID" value="NZ_LNQR01000034.1"/>
</dbReference>
<dbReference type="EMBL" id="LNQR01000034">
    <property type="protein sequence ID" value="KWT90931.1"/>
    <property type="molecule type" value="Genomic_DNA"/>
</dbReference>
<dbReference type="SUPFAM" id="SSF82784">
    <property type="entry name" value="OsmC-like"/>
    <property type="match status" value="1"/>
</dbReference>
<evidence type="ECO:0000313" key="1">
    <source>
        <dbReference type="EMBL" id="KWT90931.1"/>
    </source>
</evidence>
<organism evidence="1 2">
    <name type="scientific">Candidatus Magnetominusculus xianensis</name>
    <dbReference type="NCBI Taxonomy" id="1748249"/>
    <lineage>
        <taxon>Bacteria</taxon>
        <taxon>Pseudomonadati</taxon>
        <taxon>Nitrospirota</taxon>
        <taxon>Nitrospiria</taxon>
        <taxon>Nitrospirales</taxon>
        <taxon>Nitrospiraceae</taxon>
        <taxon>Candidatus Magnetominusculus</taxon>
    </lineage>
</organism>
<dbReference type="Gene3D" id="3.30.300.20">
    <property type="match status" value="1"/>
</dbReference>
<dbReference type="PANTHER" id="PTHR34352">
    <property type="entry name" value="PROTEIN YHFA"/>
    <property type="match status" value="1"/>
</dbReference>
<dbReference type="Proteomes" id="UP000060487">
    <property type="component" value="Unassembled WGS sequence"/>
</dbReference>
<evidence type="ECO:0000313" key="2">
    <source>
        <dbReference type="Proteomes" id="UP000060487"/>
    </source>
</evidence>
<protein>
    <submittedName>
        <fullName evidence="1">Osmotically inducible protein OsmC</fullName>
    </submittedName>
</protein>
<dbReference type="Pfam" id="PF02566">
    <property type="entry name" value="OsmC"/>
    <property type="match status" value="1"/>
</dbReference>
<accession>A0ABR5SLC0</accession>
<dbReference type="PANTHER" id="PTHR34352:SF1">
    <property type="entry name" value="PROTEIN YHFA"/>
    <property type="match status" value="1"/>
</dbReference>
<name>A0ABR5SLC0_9BACT</name>
<comment type="caution">
    <text evidence="1">The sequence shown here is derived from an EMBL/GenBank/DDBJ whole genome shotgun (WGS) entry which is preliminary data.</text>
</comment>
<sequence length="138" mass="15026">MKAKLTYINGMKFVAEADSGHAIVIDGDHENGGDDSGMRPSELLLIATGGCSAMDVISILKKKKQEVTGFEINVSGDKAATHPKRFQKVIVEYVVRGKNISDEAVKRAIELSMTKYCSVKATIEGGVPVEYTHRIIEE</sequence>
<proteinExistence type="predicted"/>
<dbReference type="Gene3D" id="2.20.25.10">
    <property type="match status" value="1"/>
</dbReference>
<dbReference type="InterPro" id="IPR003718">
    <property type="entry name" value="OsmC/Ohr_fam"/>
</dbReference>